<evidence type="ECO:0000256" key="8">
    <source>
        <dbReference type="ARBA" id="ARBA00022737"/>
    </source>
</evidence>
<dbReference type="GO" id="GO:0005829">
    <property type="term" value="C:cytosol"/>
    <property type="evidence" value="ECO:0007669"/>
    <property type="project" value="TreeGrafter"/>
</dbReference>
<dbReference type="Proteomes" id="UP000285301">
    <property type="component" value="Unassembled WGS sequence"/>
</dbReference>
<evidence type="ECO:0000256" key="15">
    <source>
        <dbReference type="SAM" id="MobiDB-lite"/>
    </source>
</evidence>
<evidence type="ECO:0000256" key="3">
    <source>
        <dbReference type="ARBA" id="ARBA00004496"/>
    </source>
</evidence>
<dbReference type="PROSITE" id="PS00972">
    <property type="entry name" value="USP_1"/>
    <property type="match status" value="1"/>
</dbReference>
<keyword evidence="9" id="KW-0833">Ubl conjugation pathway</keyword>
<keyword evidence="8" id="KW-0677">Repeat</keyword>
<keyword evidence="6" id="KW-0963">Cytoplasm</keyword>
<dbReference type="InterPro" id="IPR018200">
    <property type="entry name" value="USP_CS"/>
</dbReference>
<dbReference type="PROSITE" id="PS51283">
    <property type="entry name" value="DUSP"/>
    <property type="match status" value="1"/>
</dbReference>
<evidence type="ECO:0000256" key="12">
    <source>
        <dbReference type="ARBA" id="ARBA00023242"/>
    </source>
</evidence>
<dbReference type="PANTHER" id="PTHR24006:SF722">
    <property type="entry name" value="UBIQUITIN CARBOXYL-TERMINAL HYDROLASE 48"/>
    <property type="match status" value="1"/>
</dbReference>
<feature type="region of interest" description="Disordered" evidence="15">
    <location>
        <begin position="391"/>
        <end position="421"/>
    </location>
</feature>
<dbReference type="AlphaFoldDB" id="A0A443RRQ6"/>
<dbReference type="SUPFAM" id="SSF54001">
    <property type="entry name" value="Cysteine proteinases"/>
    <property type="match status" value="1"/>
</dbReference>
<keyword evidence="20" id="KW-1185">Reference proteome</keyword>
<evidence type="ECO:0000256" key="10">
    <source>
        <dbReference type="ARBA" id="ARBA00022801"/>
    </source>
</evidence>
<evidence type="ECO:0000256" key="6">
    <source>
        <dbReference type="ARBA" id="ARBA00022490"/>
    </source>
</evidence>
<dbReference type="PROSITE" id="PS00973">
    <property type="entry name" value="USP_2"/>
    <property type="match status" value="1"/>
</dbReference>
<dbReference type="FunFam" id="3.90.70.10:FF:000029">
    <property type="entry name" value="ubiquitin carboxyl-terminal hydrolase 48 isoform X1"/>
    <property type="match status" value="1"/>
</dbReference>
<dbReference type="InterPro" id="IPR029071">
    <property type="entry name" value="Ubiquitin-like_domsf"/>
</dbReference>
<comment type="caution">
    <text evidence="19">The sequence shown here is derived from an EMBL/GenBank/DDBJ whole genome shotgun (WGS) entry which is preliminary data.</text>
</comment>
<dbReference type="GO" id="GO:0004197">
    <property type="term" value="F:cysteine-type endopeptidase activity"/>
    <property type="evidence" value="ECO:0007669"/>
    <property type="project" value="InterPro"/>
</dbReference>
<comment type="subcellular location">
    <subcellularLocation>
        <location evidence="3">Cytoplasm</location>
    </subcellularLocation>
    <subcellularLocation>
        <location evidence="2">Nucleus</location>
    </subcellularLocation>
</comment>
<dbReference type="InterPro" id="IPR001394">
    <property type="entry name" value="Peptidase_C19_UCH"/>
</dbReference>
<keyword evidence="7" id="KW-0645">Protease</keyword>
<keyword evidence="12" id="KW-0539">Nucleus</keyword>
<dbReference type="PROSITE" id="PS50053">
    <property type="entry name" value="UBIQUITIN_2"/>
    <property type="match status" value="1"/>
</dbReference>
<organism evidence="19 20">
    <name type="scientific">Dinothrombium tinctorium</name>
    <dbReference type="NCBI Taxonomy" id="1965070"/>
    <lineage>
        <taxon>Eukaryota</taxon>
        <taxon>Metazoa</taxon>
        <taxon>Ecdysozoa</taxon>
        <taxon>Arthropoda</taxon>
        <taxon>Chelicerata</taxon>
        <taxon>Arachnida</taxon>
        <taxon>Acari</taxon>
        <taxon>Acariformes</taxon>
        <taxon>Trombidiformes</taxon>
        <taxon>Prostigmata</taxon>
        <taxon>Anystina</taxon>
        <taxon>Parasitengona</taxon>
        <taxon>Trombidioidea</taxon>
        <taxon>Trombidiidae</taxon>
        <taxon>Dinothrombium</taxon>
    </lineage>
</organism>
<dbReference type="CDD" id="cd02668">
    <property type="entry name" value="Peptidase_C19L"/>
    <property type="match status" value="1"/>
</dbReference>
<dbReference type="GO" id="GO:0016579">
    <property type="term" value="P:protein deubiquitination"/>
    <property type="evidence" value="ECO:0007669"/>
    <property type="project" value="InterPro"/>
</dbReference>
<dbReference type="GO" id="GO:0005634">
    <property type="term" value="C:nucleus"/>
    <property type="evidence" value="ECO:0007669"/>
    <property type="project" value="UniProtKB-SubCell"/>
</dbReference>
<keyword evidence="14" id="KW-0175">Coiled coil</keyword>
<protein>
    <recommendedName>
        <fullName evidence="13">Ubiquitin carboxyl-terminal hydrolase 48</fullName>
        <ecNumber evidence="5">3.4.19.12</ecNumber>
    </recommendedName>
</protein>
<dbReference type="InterPro" id="IPR000626">
    <property type="entry name" value="Ubiquitin-like_dom"/>
</dbReference>
<dbReference type="CDD" id="cd01795">
    <property type="entry name" value="Ubl_USP48"/>
    <property type="match status" value="1"/>
</dbReference>
<evidence type="ECO:0000256" key="5">
    <source>
        <dbReference type="ARBA" id="ARBA00012759"/>
    </source>
</evidence>
<comment type="catalytic activity">
    <reaction evidence="1">
        <text>Thiol-dependent hydrolysis of ester, thioester, amide, peptide and isopeptide bonds formed by the C-terminal Gly of ubiquitin (a 76-residue protein attached to proteins as an intracellular targeting signal).</text>
        <dbReference type="EC" id="3.4.19.12"/>
    </reaction>
</comment>
<dbReference type="EMBL" id="NCKU01000014">
    <property type="protein sequence ID" value="RWS17964.1"/>
    <property type="molecule type" value="Genomic_DNA"/>
</dbReference>
<dbReference type="STRING" id="1965070.A0A443RRQ6"/>
<evidence type="ECO:0000313" key="19">
    <source>
        <dbReference type="EMBL" id="RWS17964.1"/>
    </source>
</evidence>
<evidence type="ECO:0000259" key="18">
    <source>
        <dbReference type="PROSITE" id="PS51283"/>
    </source>
</evidence>
<evidence type="ECO:0000259" key="16">
    <source>
        <dbReference type="PROSITE" id="PS50053"/>
    </source>
</evidence>
<evidence type="ECO:0000256" key="7">
    <source>
        <dbReference type="ARBA" id="ARBA00022670"/>
    </source>
</evidence>
<evidence type="ECO:0000256" key="9">
    <source>
        <dbReference type="ARBA" id="ARBA00022786"/>
    </source>
</evidence>
<feature type="domain" description="DUSP" evidence="18">
    <location>
        <begin position="720"/>
        <end position="835"/>
    </location>
</feature>
<dbReference type="PROSITE" id="PS50235">
    <property type="entry name" value="USP_3"/>
    <property type="match status" value="1"/>
</dbReference>
<dbReference type="OrthoDB" id="289038at2759"/>
<feature type="compositionally biased region" description="Basic and acidic residues" evidence="15">
    <location>
        <begin position="391"/>
        <end position="407"/>
    </location>
</feature>
<comment type="similarity">
    <text evidence="4">Belongs to the peptidase C19 family.</text>
</comment>
<evidence type="ECO:0000256" key="11">
    <source>
        <dbReference type="ARBA" id="ARBA00022807"/>
    </source>
</evidence>
<keyword evidence="10 19" id="KW-0378">Hydrolase</keyword>
<dbReference type="InterPro" id="IPR044743">
    <property type="entry name" value="Ubl_USP48"/>
</dbReference>
<feature type="coiled-coil region" evidence="14">
    <location>
        <begin position="468"/>
        <end position="495"/>
    </location>
</feature>
<gene>
    <name evidence="19" type="ORF">B4U79_14773</name>
</gene>
<feature type="domain" description="Ubiquitin-like" evidence="16">
    <location>
        <begin position="935"/>
        <end position="991"/>
    </location>
</feature>
<dbReference type="PANTHER" id="PTHR24006">
    <property type="entry name" value="UBIQUITIN CARBOXYL-TERMINAL HYDROLASE"/>
    <property type="match status" value="1"/>
</dbReference>
<evidence type="ECO:0000259" key="17">
    <source>
        <dbReference type="PROSITE" id="PS50235"/>
    </source>
</evidence>
<accession>A0A443RRQ6</accession>
<dbReference type="InterPro" id="IPR050164">
    <property type="entry name" value="Peptidase_C19"/>
</dbReference>
<sequence length="1005" mass="116795">MPKRQNSERLAWEWALHVDTDQIDCQHLFMAYKLNLSSCAQKASSCKRNCRTNPKCIVGLGEKKWFKAGKDDTGGWCDIDDPNLERREEGCFAGLKNLGATCYVNSLLQVWYHNPYLRDAIYKWKPDEDEKECADLSVNISDLSLNNYNPVTPVGQLQLIFAKLQFSCRRFVDPTAFVNSLELDVSQQQDAQEFSKLFLSLLEEDLKSQRNPTVKNIVQTQYCGEYEYVTRCQSCGFQSFSPSKFYELSLNIKGHKDIHECLNEFFSVEILEGSNQYNCSCCQSKQNAIRSIRLKKLPPFLNLQLLRFIYDTQKHCRKKLNSFIKFPETLNMREYFESNCYKEDTEYELCAVLVHRGQSAHSGHYIAHIKDRATGSWFKFNDEVVEKEKGKSLKLADESSDDGEKGKSANADKNAPKLAKGQHASNDAYMLVYKNTTLDYKNLPADNSDSWDIPEYLQTAVLEDNSKFEEWVQELKQMRDQNVAINKERQAEIKEIYDKLTIRDGEAGEWISKKWLSDWLNDDFKKAVPPVDNSQALCPHRKLSLKSLPDMKYVNSEGANMIYTKYGGGPRLKDALCRRCVEEKVMFYKVNSKIQEDQKKITSLLKFTLPQYEKTYWVGKESFSNWKQLAKRRLENNEENQSEDGDSDSENQPPTQNESVQLNDKLDFDFNEDLLCPHKVWNILKHHFPSAPEFDCDSVPCEECLRVSRRNETLLNEYRQLASEQRQKLQDLYSQKRRITWNEMQMQTSYYALSRKFYVEWKNFLRDPVHNDTPILIDNASLLCDHRNLLYAPSKVDPLIPDSKFIIVNESEWSTLAVYYSSNVTIKFTVERDDRGELVMKSDPPFCEPCHTILALREKEQLLNYNNATIYVRKIQSKCETDEKEEDNSIADDDSFDKPITKKDFVSADKNLVAAGDCLPPRRSTRKRKYRDVKEFILSSDQTLKDLKVMIMDEFKVATYDQHLYLNDALLEGNDNTLAALGIERNSVIYLRTKDCELTLRQVIL</sequence>
<dbReference type="GO" id="GO:0004843">
    <property type="term" value="F:cysteine-type deubiquitinase activity"/>
    <property type="evidence" value="ECO:0007669"/>
    <property type="project" value="UniProtKB-EC"/>
</dbReference>
<evidence type="ECO:0000313" key="20">
    <source>
        <dbReference type="Proteomes" id="UP000285301"/>
    </source>
</evidence>
<dbReference type="GO" id="GO:0006508">
    <property type="term" value="P:proteolysis"/>
    <property type="evidence" value="ECO:0007669"/>
    <property type="project" value="UniProtKB-KW"/>
</dbReference>
<dbReference type="EC" id="3.4.19.12" evidence="5"/>
<reference evidence="19 20" key="1">
    <citation type="journal article" date="2018" name="Gigascience">
        <title>Genomes of trombidid mites reveal novel predicted allergens and laterally-transferred genes associated with secondary metabolism.</title>
        <authorList>
            <person name="Dong X."/>
            <person name="Chaisiri K."/>
            <person name="Xia D."/>
            <person name="Armstrong S.D."/>
            <person name="Fang Y."/>
            <person name="Donnelly M.J."/>
            <person name="Kadowaki T."/>
            <person name="McGarry J.W."/>
            <person name="Darby A.C."/>
            <person name="Makepeace B.L."/>
        </authorList>
    </citation>
    <scope>NUCLEOTIDE SEQUENCE [LARGE SCALE GENOMIC DNA]</scope>
    <source>
        <strain evidence="19">UoL-WK</strain>
    </source>
</reference>
<dbReference type="InterPro" id="IPR006615">
    <property type="entry name" value="Pept_C19_DUSP"/>
</dbReference>
<feature type="compositionally biased region" description="Acidic residues" evidence="15">
    <location>
        <begin position="637"/>
        <end position="649"/>
    </location>
</feature>
<feature type="region of interest" description="Disordered" evidence="15">
    <location>
        <begin position="633"/>
        <end position="658"/>
    </location>
</feature>
<keyword evidence="11" id="KW-0788">Thiol protease</keyword>
<dbReference type="Gene3D" id="3.30.2230.10">
    <property type="entry name" value="DUSP-like"/>
    <property type="match status" value="2"/>
</dbReference>
<evidence type="ECO:0000256" key="1">
    <source>
        <dbReference type="ARBA" id="ARBA00000707"/>
    </source>
</evidence>
<feature type="domain" description="USP" evidence="17">
    <location>
        <begin position="93"/>
        <end position="436"/>
    </location>
</feature>
<dbReference type="Gene3D" id="3.90.70.10">
    <property type="entry name" value="Cysteine proteinases"/>
    <property type="match status" value="1"/>
</dbReference>
<dbReference type="Gene3D" id="3.10.20.90">
    <property type="entry name" value="Phosphatidylinositol 3-kinase Catalytic Subunit, Chain A, domain 1"/>
    <property type="match status" value="1"/>
</dbReference>
<dbReference type="SUPFAM" id="SSF143791">
    <property type="entry name" value="DUSP-like"/>
    <property type="match status" value="2"/>
</dbReference>
<dbReference type="InterPro" id="IPR033841">
    <property type="entry name" value="Pep_USP48"/>
</dbReference>
<dbReference type="InterPro" id="IPR038765">
    <property type="entry name" value="Papain-like_cys_pep_sf"/>
</dbReference>
<proteinExistence type="inferred from homology"/>
<evidence type="ECO:0000256" key="13">
    <source>
        <dbReference type="ARBA" id="ARBA00035173"/>
    </source>
</evidence>
<dbReference type="InterPro" id="IPR028889">
    <property type="entry name" value="USP"/>
</dbReference>
<name>A0A443RRQ6_9ACAR</name>
<dbReference type="InterPro" id="IPR035927">
    <property type="entry name" value="DUSP-like_sf"/>
</dbReference>
<evidence type="ECO:0000256" key="4">
    <source>
        <dbReference type="ARBA" id="ARBA00009085"/>
    </source>
</evidence>
<evidence type="ECO:0000256" key="14">
    <source>
        <dbReference type="SAM" id="Coils"/>
    </source>
</evidence>
<dbReference type="SUPFAM" id="SSF54236">
    <property type="entry name" value="Ubiquitin-like"/>
    <property type="match status" value="1"/>
</dbReference>
<dbReference type="Pfam" id="PF00443">
    <property type="entry name" value="UCH"/>
    <property type="match status" value="1"/>
</dbReference>
<evidence type="ECO:0000256" key="2">
    <source>
        <dbReference type="ARBA" id="ARBA00004123"/>
    </source>
</evidence>